<dbReference type="GO" id="GO:0008460">
    <property type="term" value="F:dTDP-glucose 4,6-dehydratase activity"/>
    <property type="evidence" value="ECO:0007669"/>
    <property type="project" value="UniProtKB-EC"/>
</dbReference>
<proteinExistence type="predicted"/>
<dbReference type="PROSITE" id="PS00061">
    <property type="entry name" value="ADH_SHORT"/>
    <property type="match status" value="1"/>
</dbReference>
<name>A0A4R3LAR4_9BURK</name>
<dbReference type="Gene3D" id="3.40.50.720">
    <property type="entry name" value="NAD(P)-binding Rossmann-like Domain"/>
    <property type="match status" value="1"/>
</dbReference>
<dbReference type="EMBL" id="SMAH01000014">
    <property type="protein sequence ID" value="TCS95364.1"/>
    <property type="molecule type" value="Genomic_DNA"/>
</dbReference>
<sequence>MMLPTDQHRKRRNCDMASPHSTASPNLPTCLVTGADGFIGSHLTELLVARGYRVRALVQYNSWGHWGWLDEAACKARIEVVLGDIRDAAFCRTLVRGVDIVFHLAALIAIPYSYRAPESYAQTNVLGTLNMCQAALEAGVRRFVHTSTSEVYGTARYVPIDESHPLQPQSPYSASKIGADAMAQSFHASFGLPVTVARPFNTYGPRQSARAVIPTIITQIAAGKRRIELGDLRPTRDFNYVEDTCRGMVALAECDAAVGEVVNIGSNYEVSIGDTARLIAELMGASVEFVCDPQRMRPAASEVQRLWCDNRKIERLTGFKPAIALREGLQRTIAWFTQPEHLRHYRADHYHV</sequence>
<dbReference type="InterPro" id="IPR045869">
    <property type="entry name" value="Arna-like_SDR_e"/>
</dbReference>
<reference evidence="4 6" key="2">
    <citation type="submission" date="2019-07" db="EMBL/GenBank/DDBJ databases">
        <title>Tepidimonas ignava SPS-1037 draft genome.</title>
        <authorList>
            <person name="Da Costa M.S."/>
            <person name="Froufe H.J.C."/>
            <person name="Egas C."/>
            <person name="Albuquerque L."/>
        </authorList>
    </citation>
    <scope>NUCLEOTIDE SEQUENCE [LARGE SCALE GENOMIC DNA]</scope>
    <source>
        <strain evidence="4 6">SPS-1037</strain>
    </source>
</reference>
<dbReference type="SUPFAM" id="SSF51735">
    <property type="entry name" value="NAD(P)-binding Rossmann-fold domains"/>
    <property type="match status" value="1"/>
</dbReference>
<dbReference type="Proteomes" id="UP000295536">
    <property type="component" value="Unassembled WGS sequence"/>
</dbReference>
<keyword evidence="4" id="KW-0456">Lyase</keyword>
<evidence type="ECO:0000256" key="1">
    <source>
        <dbReference type="SAM" id="MobiDB-lite"/>
    </source>
</evidence>
<evidence type="ECO:0000313" key="6">
    <source>
        <dbReference type="Proteomes" id="UP000315577"/>
    </source>
</evidence>
<dbReference type="InterPro" id="IPR026390">
    <property type="entry name" value="LegB-like"/>
</dbReference>
<evidence type="ECO:0000313" key="4">
    <source>
        <dbReference type="EMBL" id="TSE19976.1"/>
    </source>
</evidence>
<evidence type="ECO:0000313" key="3">
    <source>
        <dbReference type="EMBL" id="TCS95364.1"/>
    </source>
</evidence>
<dbReference type="EMBL" id="VJNC01000014">
    <property type="protein sequence ID" value="TSE19976.1"/>
    <property type="molecule type" value="Genomic_DNA"/>
</dbReference>
<feature type="region of interest" description="Disordered" evidence="1">
    <location>
        <begin position="1"/>
        <end position="22"/>
    </location>
</feature>
<dbReference type="PANTHER" id="PTHR43000">
    <property type="entry name" value="DTDP-D-GLUCOSE 4,6-DEHYDRATASE-RELATED"/>
    <property type="match status" value="1"/>
</dbReference>
<evidence type="ECO:0000313" key="5">
    <source>
        <dbReference type="Proteomes" id="UP000295536"/>
    </source>
</evidence>
<keyword evidence="6" id="KW-1185">Reference proteome</keyword>
<feature type="domain" description="NAD(P)-binding" evidence="2">
    <location>
        <begin position="31"/>
        <end position="332"/>
    </location>
</feature>
<dbReference type="PRINTS" id="PR01713">
    <property type="entry name" value="NUCEPIMERASE"/>
</dbReference>
<dbReference type="CDD" id="cd05257">
    <property type="entry name" value="Arna_like_SDR_e"/>
    <property type="match status" value="1"/>
</dbReference>
<organism evidence="3 5">
    <name type="scientific">Tepidimonas ignava</name>
    <dbReference type="NCBI Taxonomy" id="114249"/>
    <lineage>
        <taxon>Bacteria</taxon>
        <taxon>Pseudomonadati</taxon>
        <taxon>Pseudomonadota</taxon>
        <taxon>Betaproteobacteria</taxon>
        <taxon>Burkholderiales</taxon>
        <taxon>Tepidimonas</taxon>
    </lineage>
</organism>
<dbReference type="InterPro" id="IPR020904">
    <property type="entry name" value="Sc_DH/Rdtase_CS"/>
</dbReference>
<dbReference type="EC" id="4.2.1.46" evidence="4"/>
<dbReference type="GO" id="GO:0016831">
    <property type="term" value="F:carboxy-lyase activity"/>
    <property type="evidence" value="ECO:0007669"/>
    <property type="project" value="InterPro"/>
</dbReference>
<comment type="caution">
    <text evidence="3">The sequence shown here is derived from an EMBL/GenBank/DDBJ whole genome shotgun (WGS) entry which is preliminary data.</text>
</comment>
<reference evidence="3 5" key="1">
    <citation type="submission" date="2019-03" db="EMBL/GenBank/DDBJ databases">
        <title>Genomic Encyclopedia of Type Strains, Phase IV (KMG-IV): sequencing the most valuable type-strain genomes for metagenomic binning, comparative biology and taxonomic classification.</title>
        <authorList>
            <person name="Goeker M."/>
        </authorList>
    </citation>
    <scope>NUCLEOTIDE SEQUENCE [LARGE SCALE GENOMIC DNA]</scope>
    <source>
        <strain evidence="3 5">DSM 12034</strain>
    </source>
</reference>
<protein>
    <submittedName>
        <fullName evidence="3">NAD dependent epimerase/dehydratase</fullName>
    </submittedName>
    <submittedName>
        <fullName evidence="4">dTDP-glucose 4,6-dehydratase</fullName>
        <ecNumber evidence="4">4.2.1.46</ecNumber>
    </submittedName>
</protein>
<dbReference type="RefSeq" id="WP_279388346.1">
    <property type="nucleotide sequence ID" value="NZ_SMAH01000014.1"/>
</dbReference>
<gene>
    <name evidence="4" type="primary">strE</name>
    <name evidence="3" type="ORF">EDC36_1142</name>
    <name evidence="4" type="ORF">Tigna_02005</name>
</gene>
<dbReference type="AlphaFoldDB" id="A0A4R3LAR4"/>
<evidence type="ECO:0000259" key="2">
    <source>
        <dbReference type="Pfam" id="PF16363"/>
    </source>
</evidence>
<dbReference type="Proteomes" id="UP000315577">
    <property type="component" value="Unassembled WGS sequence"/>
</dbReference>
<dbReference type="InterPro" id="IPR016040">
    <property type="entry name" value="NAD(P)-bd_dom"/>
</dbReference>
<dbReference type="Pfam" id="PF16363">
    <property type="entry name" value="GDP_Man_Dehyd"/>
    <property type="match status" value="1"/>
</dbReference>
<dbReference type="NCBIfam" id="TIGR04180">
    <property type="entry name" value="EDH_00030"/>
    <property type="match status" value="1"/>
</dbReference>
<dbReference type="InterPro" id="IPR036291">
    <property type="entry name" value="NAD(P)-bd_dom_sf"/>
</dbReference>
<accession>A0A4R3LAR4</accession>